<gene>
    <name evidence="3" type="ORF">H4W81_002360</name>
</gene>
<evidence type="ECO:0000256" key="1">
    <source>
        <dbReference type="SAM" id="MobiDB-lite"/>
    </source>
</evidence>
<dbReference type="Proteomes" id="UP000661607">
    <property type="component" value="Unassembled WGS sequence"/>
</dbReference>
<protein>
    <submittedName>
        <fullName evidence="3">Lysophospholipase L1-like esterase</fullName>
    </submittedName>
</protein>
<dbReference type="RefSeq" id="WP_318781680.1">
    <property type="nucleotide sequence ID" value="NZ_BAAASY010000001.1"/>
</dbReference>
<accession>A0ABR9KC42</accession>
<evidence type="ECO:0000259" key="2">
    <source>
        <dbReference type="Pfam" id="PF13472"/>
    </source>
</evidence>
<dbReference type="InterPro" id="IPR036514">
    <property type="entry name" value="SGNH_hydro_sf"/>
</dbReference>
<dbReference type="EMBL" id="JADBEF010000001">
    <property type="protein sequence ID" value="MBE1559581.1"/>
    <property type="molecule type" value="Genomic_DNA"/>
</dbReference>
<dbReference type="InterPro" id="IPR053140">
    <property type="entry name" value="GDSL_Rv0518-like"/>
</dbReference>
<reference evidence="3 4" key="1">
    <citation type="submission" date="2020-10" db="EMBL/GenBank/DDBJ databases">
        <title>Sequencing the genomes of 1000 actinobacteria strains.</title>
        <authorList>
            <person name="Klenk H.-P."/>
        </authorList>
    </citation>
    <scope>NUCLEOTIDE SEQUENCE [LARGE SCALE GENOMIC DNA]</scope>
    <source>
        <strain evidence="3 4">DSM 43748</strain>
    </source>
</reference>
<dbReference type="PANTHER" id="PTHR43784:SF2">
    <property type="entry name" value="GDSL-LIKE LIPASE_ACYLHYDROLASE, PUTATIVE (AFU_ORTHOLOGUE AFUA_2G00820)-RELATED"/>
    <property type="match status" value="1"/>
</dbReference>
<organism evidence="3 4">
    <name type="scientific">Nonomuraea africana</name>
    <dbReference type="NCBI Taxonomy" id="46171"/>
    <lineage>
        <taxon>Bacteria</taxon>
        <taxon>Bacillati</taxon>
        <taxon>Actinomycetota</taxon>
        <taxon>Actinomycetes</taxon>
        <taxon>Streptosporangiales</taxon>
        <taxon>Streptosporangiaceae</taxon>
        <taxon>Nonomuraea</taxon>
    </lineage>
</organism>
<dbReference type="Gene3D" id="3.40.50.1110">
    <property type="entry name" value="SGNH hydrolase"/>
    <property type="match status" value="1"/>
</dbReference>
<proteinExistence type="predicted"/>
<evidence type="ECO:0000313" key="4">
    <source>
        <dbReference type="Proteomes" id="UP000661607"/>
    </source>
</evidence>
<name>A0ABR9KC42_9ACTN</name>
<comment type="caution">
    <text evidence="3">The sequence shown here is derived from an EMBL/GenBank/DDBJ whole genome shotgun (WGS) entry which is preliminary data.</text>
</comment>
<dbReference type="PANTHER" id="PTHR43784">
    <property type="entry name" value="GDSL-LIKE LIPASE/ACYLHYDROLASE, PUTATIVE (AFU_ORTHOLOGUE AFUA_2G00820)-RELATED"/>
    <property type="match status" value="1"/>
</dbReference>
<feature type="region of interest" description="Disordered" evidence="1">
    <location>
        <begin position="97"/>
        <end position="125"/>
    </location>
</feature>
<dbReference type="InterPro" id="IPR013830">
    <property type="entry name" value="SGNH_hydro"/>
</dbReference>
<feature type="domain" description="SGNH hydrolase-type esterase" evidence="2">
    <location>
        <begin position="4"/>
        <end position="129"/>
    </location>
</feature>
<evidence type="ECO:0000313" key="3">
    <source>
        <dbReference type="EMBL" id="MBE1559581.1"/>
    </source>
</evidence>
<dbReference type="SUPFAM" id="SSF52266">
    <property type="entry name" value="SGNH hydrolase"/>
    <property type="match status" value="1"/>
</dbReference>
<sequence length="139" mass="14859">MRSVIIQGGLNDLGHPLWDNECSRPNPVVTAAELIKGLRNMIEAAHQRGIKAIGATITPIHGTYFYSPHGESVREEVNTWIRSSGAFDAVAGFDRALVDPHPADPQRPGPNPALTSEDGVHPNDAGYQAMADAIDLAAL</sequence>
<keyword evidence="4" id="KW-1185">Reference proteome</keyword>
<dbReference type="Pfam" id="PF13472">
    <property type="entry name" value="Lipase_GDSL_2"/>
    <property type="match status" value="1"/>
</dbReference>